<accession>A0A9D4VFK0</accession>
<proteinExistence type="predicted"/>
<keyword evidence="3" id="KW-1185">Reference proteome</keyword>
<organism evidence="2 3">
    <name type="scientific">Adiantum capillus-veneris</name>
    <name type="common">Maidenhair fern</name>
    <dbReference type="NCBI Taxonomy" id="13818"/>
    <lineage>
        <taxon>Eukaryota</taxon>
        <taxon>Viridiplantae</taxon>
        <taxon>Streptophyta</taxon>
        <taxon>Embryophyta</taxon>
        <taxon>Tracheophyta</taxon>
        <taxon>Polypodiopsida</taxon>
        <taxon>Polypodiidae</taxon>
        <taxon>Polypodiales</taxon>
        <taxon>Pteridineae</taxon>
        <taxon>Pteridaceae</taxon>
        <taxon>Vittarioideae</taxon>
        <taxon>Adiantum</taxon>
    </lineage>
</organism>
<comment type="caution">
    <text evidence="2">The sequence shown here is derived from an EMBL/GenBank/DDBJ whole genome shotgun (WGS) entry which is preliminary data.</text>
</comment>
<gene>
    <name evidence="2" type="ORF">GOP47_0000676</name>
</gene>
<protein>
    <submittedName>
        <fullName evidence="2">Uncharacterized protein</fullName>
    </submittedName>
</protein>
<evidence type="ECO:0000313" key="2">
    <source>
        <dbReference type="EMBL" id="KAI5084507.1"/>
    </source>
</evidence>
<dbReference type="EMBL" id="JABFUD020000001">
    <property type="protein sequence ID" value="KAI5084507.1"/>
    <property type="molecule type" value="Genomic_DNA"/>
</dbReference>
<evidence type="ECO:0000256" key="1">
    <source>
        <dbReference type="SAM" id="MobiDB-lite"/>
    </source>
</evidence>
<reference evidence="2" key="1">
    <citation type="submission" date="2021-01" db="EMBL/GenBank/DDBJ databases">
        <title>Adiantum capillus-veneris genome.</title>
        <authorList>
            <person name="Fang Y."/>
            <person name="Liao Q."/>
        </authorList>
    </citation>
    <scope>NUCLEOTIDE SEQUENCE</scope>
    <source>
        <strain evidence="2">H3</strain>
        <tissue evidence="2">Leaf</tissue>
    </source>
</reference>
<feature type="region of interest" description="Disordered" evidence="1">
    <location>
        <begin position="251"/>
        <end position="273"/>
    </location>
</feature>
<dbReference type="AlphaFoldDB" id="A0A9D4VFK0"/>
<sequence length="476" mass="52898">MIGKQPASQHGKHSGQKYQFLVHLLRITRLPTHLPSPNVDVTPRQHARRDALKVTALYNSHQVSLGDFPVLLNECIIDRKLTCQFSVSKSETQSKLHLYIDQIYSSGLTGHLALDLHEFVREGETEIYVKYPLYANTSHHCRGPVLKVMIKNLGIKNIEPFNDEESDILLLRYESNEKLHNNRVCNTEDTGFTKQDSCFDANGKIQPCHFDEASLSQLEGALSEIGEKLRTLVSSFKSRDYLQNGDYSGVETDYQSSTTSPLLSSVPTGTSVDSRSEIYEEQGVDSDDVFDSSFDLGSSTYPLTIPKHSRTMSDGVSHSPDGRRSQALRQDGNVSSEEAFCESWFSQSTTGSGKNHEIKHHCLEECFICSSGQTLQLNALEVNSARISTPLVNEHSKKDGKEEAPVTRKGLGLLKGLFGAVVVAGVSLLGVRHTNFSGERSQSTAMRTKLGRTSSSTLSSDASIEKFPRQRYSFRR</sequence>
<feature type="region of interest" description="Disordered" evidence="1">
    <location>
        <begin position="437"/>
        <end position="463"/>
    </location>
</feature>
<evidence type="ECO:0000313" key="3">
    <source>
        <dbReference type="Proteomes" id="UP000886520"/>
    </source>
</evidence>
<dbReference type="Proteomes" id="UP000886520">
    <property type="component" value="Chromosome 1"/>
</dbReference>
<dbReference type="OrthoDB" id="1922857at2759"/>
<name>A0A9D4VFK0_ADICA</name>
<feature type="compositionally biased region" description="Low complexity" evidence="1">
    <location>
        <begin position="256"/>
        <end position="271"/>
    </location>
</feature>
<feature type="region of interest" description="Disordered" evidence="1">
    <location>
        <begin position="304"/>
        <end position="333"/>
    </location>
</feature>
<feature type="compositionally biased region" description="Polar residues" evidence="1">
    <location>
        <begin position="437"/>
        <end position="446"/>
    </location>
</feature>